<gene>
    <name evidence="1" type="ORF">CTRU02_213912</name>
</gene>
<organism evidence="1 2">
    <name type="scientific">Colletotrichum truncatum</name>
    <name type="common">Anthracnose fungus</name>
    <name type="synonym">Colletotrichum capsici</name>
    <dbReference type="NCBI Taxonomy" id="5467"/>
    <lineage>
        <taxon>Eukaryota</taxon>
        <taxon>Fungi</taxon>
        <taxon>Dikarya</taxon>
        <taxon>Ascomycota</taxon>
        <taxon>Pezizomycotina</taxon>
        <taxon>Sordariomycetes</taxon>
        <taxon>Hypocreomycetidae</taxon>
        <taxon>Glomerellales</taxon>
        <taxon>Glomerellaceae</taxon>
        <taxon>Colletotrichum</taxon>
        <taxon>Colletotrichum truncatum species complex</taxon>
    </lineage>
</organism>
<evidence type="ECO:0000313" key="1">
    <source>
        <dbReference type="EMBL" id="KAL0931177.1"/>
    </source>
</evidence>
<sequence>MHARDLTFCFVAARTKTMRTPDVWSDANFQPLKEEEKSSCCSNTFGRVLVARDVAARWTNADARDHCRPTSSNRQGPRTRLRISTAPFQHVLLLTQTR</sequence>
<accession>A0ACC3YH21</accession>
<keyword evidence="2" id="KW-1185">Reference proteome</keyword>
<dbReference type="EMBL" id="VUJX02000010">
    <property type="protein sequence ID" value="KAL0931177.1"/>
    <property type="molecule type" value="Genomic_DNA"/>
</dbReference>
<reference evidence="1 2" key="1">
    <citation type="journal article" date="2020" name="Phytopathology">
        <title>Genome Sequence Resources of Colletotrichum truncatum, C. plurivorum, C. musicola, and C. sojae: Four Species Pathogenic to Soybean (Glycine max).</title>
        <authorList>
            <person name="Rogerio F."/>
            <person name="Boufleur T.R."/>
            <person name="Ciampi-Guillardi M."/>
            <person name="Sukno S.A."/>
            <person name="Thon M.R."/>
            <person name="Massola Junior N.S."/>
            <person name="Baroncelli R."/>
        </authorList>
    </citation>
    <scope>NUCLEOTIDE SEQUENCE [LARGE SCALE GENOMIC DNA]</scope>
    <source>
        <strain evidence="1 2">CMES1059</strain>
    </source>
</reference>
<proteinExistence type="predicted"/>
<comment type="caution">
    <text evidence="1">The sequence shown here is derived from an EMBL/GenBank/DDBJ whole genome shotgun (WGS) entry which is preliminary data.</text>
</comment>
<protein>
    <submittedName>
        <fullName evidence="1">Uncharacterized protein</fullName>
    </submittedName>
</protein>
<name>A0ACC3YH21_COLTU</name>
<dbReference type="Proteomes" id="UP000805649">
    <property type="component" value="Unassembled WGS sequence"/>
</dbReference>
<evidence type="ECO:0000313" key="2">
    <source>
        <dbReference type="Proteomes" id="UP000805649"/>
    </source>
</evidence>